<name>A0ACC0XGA8_9ROSI</name>
<accession>A0ACC0XGA8</accession>
<keyword evidence="2" id="KW-1185">Reference proteome</keyword>
<protein>
    <submittedName>
        <fullName evidence="1">Uncharacterized protein</fullName>
    </submittedName>
</protein>
<dbReference type="Proteomes" id="UP001163603">
    <property type="component" value="Chromosome 12"/>
</dbReference>
<dbReference type="EMBL" id="CM047747">
    <property type="protein sequence ID" value="KAJ0016686.1"/>
    <property type="molecule type" value="Genomic_DNA"/>
</dbReference>
<comment type="caution">
    <text evidence="1">The sequence shown here is derived from an EMBL/GenBank/DDBJ whole genome shotgun (WGS) entry which is preliminary data.</text>
</comment>
<sequence>MEDPRTQVTQLEKMGRELKCPICLSLLNSSVSLTCNHVFCNSCIMKSMKSGSNCPVCKVPYSRREVRAAPHMDNLVGIYKSMEIASGVSIFVTQNELSIKSSDKEKGVEGDRICSELAASRICQDRADNQETSKRKGLRRKTKTSLDHSGLGTVKPSFPTKKRVQVAKYPLPETPKQPAKFENELVNNSSIQLKDSSVDLKEKSFLNEKGPVLQPFFWLREEEDEEKSTQNTDGDAYLTPPEIPSFSDIMDSYDQSSQLSPTAETHHRTGDLDYFDSEMFEWTQRPCSPELLPSPVKTQVVHNDENDHIKEKKIETASHVGNTNEQQCIENAKLNSEKEDGIRDEGFPKSSPRSIDINNQIGNGKLGKRGMKAKNIARARRSERDKVQGSEIQADLREESVNVAHQINDCTGSSLVLKARKRREKLGLGNCATEPEDQDVLVPVRAENPNQGWKNRVSDLPASFDKKQGSDEEFNLEKTRTASRKINGRNCLRSKRQNMGPAEVSVLKNVSAVQSQTNEDTVLKSSFKSFCLVDGKEASDPKEKASKKARKPNSALNSKCSTETKCKKRMKVSFTGILKDGLVDSNQEGHSNDSAKGVPSTEIVKGESDFRVLDESSRMKKVLDKNGMALRKCETLTSKTQCSFCHSLEDTEATGEMVHYYDGRPVAADYNGGSEVIHSHRNCTEWAPNVYFEDDTAINLEAELARSRRIKCCCCGLKGAALGCYEKSCRKSFHVPCARLISQCRWDTDNFVMLCPLHASFKLPNENSGPQENRKKCISKRQLHSQCNQVAIKNDTNTSYNWKSSQNKLVLCCSALTVGEREIVSEFERLSKVTVLKSWDSSVTHVIASTDQNGAGRRTLKFLMGILEGKWILNIEWVKACMKAMKPVDEGQYEIAIDTHGIRGGPRSGRQRVKNKLPRLFDGLKFYLMGGFVSSYKGYLQDLIIAAGGTILHRKPISRDQELLFDSSPSTTTFIIYSLELPDKCDLSKKTMILNGRQSEADVLANSTGAKAVSNSWVSNSIAACNFQSYE</sequence>
<reference evidence="2" key="1">
    <citation type="journal article" date="2023" name="G3 (Bethesda)">
        <title>Genome assembly and association tests identify interacting loci associated with vigor, precocity, and sex in interspecific pistachio rootstocks.</title>
        <authorList>
            <person name="Palmer W."/>
            <person name="Jacygrad E."/>
            <person name="Sagayaradj S."/>
            <person name="Cavanaugh K."/>
            <person name="Han R."/>
            <person name="Bertier L."/>
            <person name="Beede B."/>
            <person name="Kafkas S."/>
            <person name="Golino D."/>
            <person name="Preece J."/>
            <person name="Michelmore R."/>
        </authorList>
    </citation>
    <scope>NUCLEOTIDE SEQUENCE [LARGE SCALE GENOMIC DNA]</scope>
</reference>
<proteinExistence type="predicted"/>
<evidence type="ECO:0000313" key="2">
    <source>
        <dbReference type="Proteomes" id="UP001163603"/>
    </source>
</evidence>
<organism evidence="1 2">
    <name type="scientific">Pistacia integerrima</name>
    <dbReference type="NCBI Taxonomy" id="434235"/>
    <lineage>
        <taxon>Eukaryota</taxon>
        <taxon>Viridiplantae</taxon>
        <taxon>Streptophyta</taxon>
        <taxon>Embryophyta</taxon>
        <taxon>Tracheophyta</taxon>
        <taxon>Spermatophyta</taxon>
        <taxon>Magnoliopsida</taxon>
        <taxon>eudicotyledons</taxon>
        <taxon>Gunneridae</taxon>
        <taxon>Pentapetalae</taxon>
        <taxon>rosids</taxon>
        <taxon>malvids</taxon>
        <taxon>Sapindales</taxon>
        <taxon>Anacardiaceae</taxon>
        <taxon>Pistacia</taxon>
    </lineage>
</organism>
<evidence type="ECO:0000313" key="1">
    <source>
        <dbReference type="EMBL" id="KAJ0016686.1"/>
    </source>
</evidence>
<gene>
    <name evidence="1" type="ORF">Pint_11030</name>
</gene>